<accession>A0ABT4I685</accession>
<dbReference type="RefSeq" id="WP_268916871.1">
    <property type="nucleotide sequence ID" value="NZ_JAPTMY010000006.1"/>
</dbReference>
<gene>
    <name evidence="3" type="ORF">OHJ16_04170</name>
</gene>
<dbReference type="Proteomes" id="UP001072034">
    <property type="component" value="Unassembled WGS sequence"/>
</dbReference>
<dbReference type="PROSITE" id="PS51257">
    <property type="entry name" value="PROKAR_LIPOPROTEIN"/>
    <property type="match status" value="1"/>
</dbReference>
<proteinExistence type="predicted"/>
<evidence type="ECO:0008006" key="5">
    <source>
        <dbReference type="Google" id="ProtNLM"/>
    </source>
</evidence>
<sequence length="229" mass="23232">MRTTVKVLSIAAAAACAVGVSACEDEVVQAGGGSTAGASQSPGGSTAGASQSPGGSAAPGQEAAPAGAQAIEPITFTDGAIGLTETCDQLVPNFDAAQYKAGSPAQGETIYLLHCTLDFSGNVSFGSETSQALTLIDDNNKNHQALRKSSGVEDDMKQAGLDPIDYDDYGTNHIDGWFAFGVPGKGDKADPLPEGATTLAYERDAVTSKSDGKTYEAYSTRAKVTAKNG</sequence>
<name>A0ABT4I685_9ACTO</name>
<feature type="chain" id="PRO_5046036016" description="Lipoprotein" evidence="2">
    <location>
        <begin position="23"/>
        <end position="229"/>
    </location>
</feature>
<feature type="signal peptide" evidence="2">
    <location>
        <begin position="1"/>
        <end position="22"/>
    </location>
</feature>
<reference evidence="3" key="1">
    <citation type="submission" date="2022-10" db="EMBL/GenBank/DDBJ databases">
        <title>Genome sequence of Actinomyces israelii ATCC 10048.</title>
        <authorList>
            <person name="Watt R.M."/>
            <person name="Tong W.M."/>
        </authorList>
    </citation>
    <scope>NUCLEOTIDE SEQUENCE</scope>
    <source>
        <strain evidence="3">ATCC 10048</strain>
    </source>
</reference>
<feature type="compositionally biased region" description="Low complexity" evidence="1">
    <location>
        <begin position="36"/>
        <end position="66"/>
    </location>
</feature>
<comment type="caution">
    <text evidence="3">The sequence shown here is derived from an EMBL/GenBank/DDBJ whole genome shotgun (WGS) entry which is preliminary data.</text>
</comment>
<keyword evidence="2" id="KW-0732">Signal</keyword>
<evidence type="ECO:0000256" key="1">
    <source>
        <dbReference type="SAM" id="MobiDB-lite"/>
    </source>
</evidence>
<evidence type="ECO:0000256" key="2">
    <source>
        <dbReference type="SAM" id="SignalP"/>
    </source>
</evidence>
<organism evidence="3 4">
    <name type="scientific">Actinomyces israelii</name>
    <dbReference type="NCBI Taxonomy" id="1659"/>
    <lineage>
        <taxon>Bacteria</taxon>
        <taxon>Bacillati</taxon>
        <taxon>Actinomycetota</taxon>
        <taxon>Actinomycetes</taxon>
        <taxon>Actinomycetales</taxon>
        <taxon>Actinomycetaceae</taxon>
        <taxon>Actinomyces</taxon>
    </lineage>
</organism>
<keyword evidence="4" id="KW-1185">Reference proteome</keyword>
<evidence type="ECO:0000313" key="3">
    <source>
        <dbReference type="EMBL" id="MCZ0857237.1"/>
    </source>
</evidence>
<protein>
    <recommendedName>
        <fullName evidence="5">Lipoprotein</fullName>
    </recommendedName>
</protein>
<evidence type="ECO:0000313" key="4">
    <source>
        <dbReference type="Proteomes" id="UP001072034"/>
    </source>
</evidence>
<feature type="region of interest" description="Disordered" evidence="1">
    <location>
        <begin position="31"/>
        <end position="66"/>
    </location>
</feature>
<dbReference type="EMBL" id="JAPTMY010000006">
    <property type="protein sequence ID" value="MCZ0857237.1"/>
    <property type="molecule type" value="Genomic_DNA"/>
</dbReference>